<protein>
    <submittedName>
        <fullName evidence="2">Unannotated protein</fullName>
    </submittedName>
</protein>
<name>A0A6J7SB25_9ZZZZ</name>
<dbReference type="Gene3D" id="1.10.10.10">
    <property type="entry name" value="Winged helix-like DNA-binding domain superfamily/Winged helix DNA-binding domain"/>
    <property type="match status" value="1"/>
</dbReference>
<dbReference type="PANTHER" id="PTHR18964">
    <property type="entry name" value="ROK (REPRESSOR, ORF, KINASE) FAMILY"/>
    <property type="match status" value="1"/>
</dbReference>
<organism evidence="2">
    <name type="scientific">freshwater metagenome</name>
    <dbReference type="NCBI Taxonomy" id="449393"/>
    <lineage>
        <taxon>unclassified sequences</taxon>
        <taxon>metagenomes</taxon>
        <taxon>ecological metagenomes</taxon>
    </lineage>
</organism>
<dbReference type="EMBL" id="CAFBMC010000036">
    <property type="protein sequence ID" value="CAB4898282.1"/>
    <property type="molecule type" value="Genomic_DNA"/>
</dbReference>
<dbReference type="AlphaFoldDB" id="A0A6J7SB25"/>
<proteinExistence type="predicted"/>
<dbReference type="InterPro" id="IPR000600">
    <property type="entry name" value="ROK"/>
</dbReference>
<dbReference type="Gene3D" id="3.30.420.40">
    <property type="match status" value="2"/>
</dbReference>
<dbReference type="PANTHER" id="PTHR18964:SF149">
    <property type="entry name" value="BIFUNCTIONAL UDP-N-ACETYLGLUCOSAMINE 2-EPIMERASE_N-ACETYLMANNOSAMINE KINASE"/>
    <property type="match status" value="1"/>
</dbReference>
<gene>
    <name evidence="1" type="ORF">UFOPK3495_00817</name>
    <name evidence="2" type="ORF">UFOPK4237_00783</name>
</gene>
<evidence type="ECO:0000313" key="1">
    <source>
        <dbReference type="EMBL" id="CAB4898282.1"/>
    </source>
</evidence>
<dbReference type="EMBL" id="CAFBPZ010000043">
    <property type="protein sequence ID" value="CAB5038221.1"/>
    <property type="molecule type" value="Genomic_DNA"/>
</dbReference>
<reference evidence="2" key="1">
    <citation type="submission" date="2020-05" db="EMBL/GenBank/DDBJ databases">
        <authorList>
            <person name="Chiriac C."/>
            <person name="Salcher M."/>
            <person name="Ghai R."/>
            <person name="Kavagutti S V."/>
        </authorList>
    </citation>
    <scope>NUCLEOTIDE SEQUENCE</scope>
</reference>
<dbReference type="Pfam" id="PF00480">
    <property type="entry name" value="ROK"/>
    <property type="match status" value="1"/>
</dbReference>
<dbReference type="InterPro" id="IPR036390">
    <property type="entry name" value="WH_DNA-bd_sf"/>
</dbReference>
<dbReference type="SUPFAM" id="SSF53067">
    <property type="entry name" value="Actin-like ATPase domain"/>
    <property type="match status" value="1"/>
</dbReference>
<sequence length="406" mass="42190">MRTSLAASQDEVRRYNLAAVLQRLHIGGPVSRSELVALTGLNRSTVGALVTELAEQGLVVEGPGVAGTVGRPSLMVMPQPRSAIVLAFDFRVDRTVGAVVGLGGETISRVERSRQRSEFAPDLSVAQLIDMAHELLEEVPEETLWVGTGVGVPGIVNERTGVVSQAPNLGWIDVPFAQMVTDALRKEFGEVPATVTSNDADLGALAEHTRGAAVDSGNVIYISGEVGIGGGVVLGGALMTGAGGFGGEIGHMIVNPTGVECRCGSRGCWETVIGRGAVLSCIQDSKPVGDVQDVINAALAGDADVQERLAAVGRWLGIGLVNLINIFNPEVIVLGGHLGQLFSAVAEEVEEQIGHALRAPREQVRVALPALGEDSTLIGASESAFASLLSRPIEAVSESSTFVTSK</sequence>
<dbReference type="SUPFAM" id="SSF46785">
    <property type="entry name" value="Winged helix' DNA-binding domain"/>
    <property type="match status" value="1"/>
</dbReference>
<evidence type="ECO:0000313" key="2">
    <source>
        <dbReference type="EMBL" id="CAB5038221.1"/>
    </source>
</evidence>
<accession>A0A6J7SB25</accession>
<dbReference type="InterPro" id="IPR043129">
    <property type="entry name" value="ATPase_NBD"/>
</dbReference>
<dbReference type="InterPro" id="IPR036388">
    <property type="entry name" value="WH-like_DNA-bd_sf"/>
</dbReference>